<protein>
    <submittedName>
        <fullName evidence="1">Uncharacterized protein</fullName>
    </submittedName>
</protein>
<dbReference type="EnsemblMetazoa" id="ACUA022464-RA">
    <property type="protein sequence ID" value="ACUA022464-PA"/>
    <property type="gene ID" value="ACUA022464"/>
</dbReference>
<sequence length="137" mass="15025">MTVARGGSVAQETVAPVFERIGPRFESHSERSPVRRTDYPVAVFRSDSVAEEITKAPVAKRTGITKLGHKKNELGNSGTVASTTDHAAGNNTLVSSIRSITMFTHKIDSFIHKSRAIRLNNVDFFHSITTCNKLSKK</sequence>
<proteinExistence type="predicted"/>
<organism evidence="1 2">
    <name type="scientific">Anopheles culicifacies</name>
    <dbReference type="NCBI Taxonomy" id="139723"/>
    <lineage>
        <taxon>Eukaryota</taxon>
        <taxon>Metazoa</taxon>
        <taxon>Ecdysozoa</taxon>
        <taxon>Arthropoda</taxon>
        <taxon>Hexapoda</taxon>
        <taxon>Insecta</taxon>
        <taxon>Pterygota</taxon>
        <taxon>Neoptera</taxon>
        <taxon>Endopterygota</taxon>
        <taxon>Diptera</taxon>
        <taxon>Nematocera</taxon>
        <taxon>Culicoidea</taxon>
        <taxon>Culicidae</taxon>
        <taxon>Anophelinae</taxon>
        <taxon>Anopheles</taxon>
        <taxon>culicifacies species complex</taxon>
    </lineage>
</organism>
<reference evidence="2" key="1">
    <citation type="submission" date="2013-09" db="EMBL/GenBank/DDBJ databases">
        <title>The Genome Sequence of Anopheles culicifacies species A.</title>
        <authorList>
            <consortium name="The Broad Institute Genomics Platform"/>
            <person name="Neafsey D.E."/>
            <person name="Besansky N."/>
            <person name="Howell P."/>
            <person name="Walton C."/>
            <person name="Young S.K."/>
            <person name="Zeng Q."/>
            <person name="Gargeya S."/>
            <person name="Fitzgerald M."/>
            <person name="Haas B."/>
            <person name="Abouelleil A."/>
            <person name="Allen A.W."/>
            <person name="Alvarado L."/>
            <person name="Arachchi H.M."/>
            <person name="Berlin A.M."/>
            <person name="Chapman S.B."/>
            <person name="Gainer-Dewar J."/>
            <person name="Goldberg J."/>
            <person name="Griggs A."/>
            <person name="Gujja S."/>
            <person name="Hansen M."/>
            <person name="Howarth C."/>
            <person name="Imamovic A."/>
            <person name="Ireland A."/>
            <person name="Larimer J."/>
            <person name="McCowan C."/>
            <person name="Murphy C."/>
            <person name="Pearson M."/>
            <person name="Poon T.W."/>
            <person name="Priest M."/>
            <person name="Roberts A."/>
            <person name="Saif S."/>
            <person name="Shea T."/>
            <person name="Sisk P."/>
            <person name="Sykes S."/>
            <person name="Wortman J."/>
            <person name="Nusbaum C."/>
            <person name="Birren B."/>
        </authorList>
    </citation>
    <scope>NUCLEOTIDE SEQUENCE [LARGE SCALE GENOMIC DNA]</scope>
    <source>
        <strain evidence="2">A-37</strain>
    </source>
</reference>
<accession>A0A182MNF2</accession>
<dbReference type="EMBL" id="AXCM01000058">
    <property type="status" value="NOT_ANNOTATED_CDS"/>
    <property type="molecule type" value="Genomic_DNA"/>
</dbReference>
<evidence type="ECO:0000313" key="2">
    <source>
        <dbReference type="Proteomes" id="UP000075883"/>
    </source>
</evidence>
<dbReference type="Proteomes" id="UP000075883">
    <property type="component" value="Unassembled WGS sequence"/>
</dbReference>
<dbReference type="VEuPathDB" id="VectorBase:ACUA022464"/>
<dbReference type="AlphaFoldDB" id="A0A182MNF2"/>
<evidence type="ECO:0000313" key="1">
    <source>
        <dbReference type="EnsemblMetazoa" id="ACUA022464-PA"/>
    </source>
</evidence>
<name>A0A182MNF2_9DIPT</name>
<dbReference type="EMBL" id="AXCM01000057">
    <property type="status" value="NOT_ANNOTATED_CDS"/>
    <property type="molecule type" value="Genomic_DNA"/>
</dbReference>
<keyword evidence="2" id="KW-1185">Reference proteome</keyword>
<reference evidence="1" key="2">
    <citation type="submission" date="2020-05" db="UniProtKB">
        <authorList>
            <consortium name="EnsemblMetazoa"/>
        </authorList>
    </citation>
    <scope>IDENTIFICATION</scope>
    <source>
        <strain evidence="1">A-37</strain>
    </source>
</reference>